<dbReference type="GO" id="GO:0003677">
    <property type="term" value="F:DNA binding"/>
    <property type="evidence" value="ECO:0007669"/>
    <property type="project" value="InterPro"/>
</dbReference>
<dbReference type="PRINTS" id="PR00508">
    <property type="entry name" value="S21N4MTFRASE"/>
</dbReference>
<dbReference type="PROSITE" id="PS00092">
    <property type="entry name" value="N6_MTASE"/>
    <property type="match status" value="1"/>
</dbReference>
<dbReference type="PANTHER" id="PTHR13370:SF3">
    <property type="entry name" value="TRNA (GUANINE(10)-N2)-METHYLTRANSFERASE HOMOLOG"/>
    <property type="match status" value="1"/>
</dbReference>
<keyword evidence="3 6" id="KW-0808">Transferase</keyword>
<dbReference type="Pfam" id="PF01555">
    <property type="entry name" value="N6_N4_Mtase"/>
    <property type="match status" value="1"/>
</dbReference>
<evidence type="ECO:0000256" key="3">
    <source>
        <dbReference type="ARBA" id="ARBA00022679"/>
    </source>
</evidence>
<reference evidence="6 7" key="1">
    <citation type="submission" date="2017-11" db="EMBL/GenBank/DDBJ databases">
        <title>Animal gut microbial communities from fecal samples from Wisconsin, USA.</title>
        <authorList>
            <person name="Neumann A."/>
        </authorList>
    </citation>
    <scope>NUCLEOTIDE SEQUENCE [LARGE SCALE GENOMIC DNA]</scope>
    <source>
        <strain evidence="6 7">UWS3</strain>
    </source>
</reference>
<dbReference type="AlphaFoldDB" id="A0A2M9AA64"/>
<dbReference type="PANTHER" id="PTHR13370">
    <property type="entry name" value="RNA METHYLASE-RELATED"/>
    <property type="match status" value="1"/>
</dbReference>
<gene>
    <name evidence="6" type="ORF">BGX16_2636</name>
</gene>
<evidence type="ECO:0000256" key="2">
    <source>
        <dbReference type="ARBA" id="ARBA00022603"/>
    </source>
</evidence>
<dbReference type="GO" id="GO:0009007">
    <property type="term" value="F:site-specific DNA-methyltransferase (adenine-specific) activity"/>
    <property type="evidence" value="ECO:0007669"/>
    <property type="project" value="TreeGrafter"/>
</dbReference>
<dbReference type="OrthoDB" id="9773571at2"/>
<dbReference type="InterPro" id="IPR002052">
    <property type="entry name" value="DNA_methylase_N6_adenine_CS"/>
</dbReference>
<sequence length="324" mass="36341">MAGIKPKVRAPRNRTIALSESELSRYAKKLLKVSSKPSAFALQNLLGKTILGDTLTVLSRIPAEVADLIIVDPPYNLAKNFNGSRFSAMSDAEYEAYLDSWMGELVRVLKPDGSLYVCGDWRSSCAIQRSLQSKLCVLNRITWGREKGRGASANWKNGMEDIWFAVKDPQNYCFNLDAVRLRRRVIAPYKLNGEPKDWNDSESGKFRDTAPSNFWDDISIPFWSMPENTDHPTQKPEKLIAKLILASSRPESIVFDPFLGSGTTSVVAKKLGRQFFGIEQNLEYACLCEKRLEIAGDDASIQGYTDGVFWERNSLGAQKSKKNP</sequence>
<keyword evidence="7" id="KW-1185">Reference proteome</keyword>
<keyword evidence="2 6" id="KW-0489">Methyltransferase</keyword>
<organism evidence="6 7">
    <name type="scientific">Hallerella succinigenes</name>
    <dbReference type="NCBI Taxonomy" id="1896222"/>
    <lineage>
        <taxon>Bacteria</taxon>
        <taxon>Pseudomonadati</taxon>
        <taxon>Fibrobacterota</taxon>
        <taxon>Fibrobacteria</taxon>
        <taxon>Fibrobacterales</taxon>
        <taxon>Fibrobacteraceae</taxon>
        <taxon>Hallerella</taxon>
    </lineage>
</organism>
<evidence type="ECO:0000256" key="1">
    <source>
        <dbReference type="ARBA" id="ARBA00006594"/>
    </source>
</evidence>
<dbReference type="GO" id="GO:0032259">
    <property type="term" value="P:methylation"/>
    <property type="evidence" value="ECO:0007669"/>
    <property type="project" value="UniProtKB-KW"/>
</dbReference>
<dbReference type="SUPFAM" id="SSF53335">
    <property type="entry name" value="S-adenosyl-L-methionine-dependent methyltransferases"/>
    <property type="match status" value="1"/>
</dbReference>
<comment type="similarity">
    <text evidence="1 4">Belongs to the N(4)/N(6)-methyltransferase family.</text>
</comment>
<comment type="caution">
    <text evidence="6">The sequence shown here is derived from an EMBL/GenBank/DDBJ whole genome shotgun (WGS) entry which is preliminary data.</text>
</comment>
<dbReference type="GO" id="GO:0005737">
    <property type="term" value="C:cytoplasm"/>
    <property type="evidence" value="ECO:0007669"/>
    <property type="project" value="TreeGrafter"/>
</dbReference>
<dbReference type="InterPro" id="IPR001091">
    <property type="entry name" value="RM_Methyltransferase"/>
</dbReference>
<evidence type="ECO:0000256" key="4">
    <source>
        <dbReference type="RuleBase" id="RU362026"/>
    </source>
</evidence>
<dbReference type="RefSeq" id="WP_100426447.1">
    <property type="nucleotide sequence ID" value="NZ_PGEX01000001.1"/>
</dbReference>
<evidence type="ECO:0000313" key="7">
    <source>
        <dbReference type="Proteomes" id="UP000231134"/>
    </source>
</evidence>
<dbReference type="GO" id="GO:0008170">
    <property type="term" value="F:N-methyltransferase activity"/>
    <property type="evidence" value="ECO:0007669"/>
    <property type="project" value="InterPro"/>
</dbReference>
<evidence type="ECO:0000313" key="6">
    <source>
        <dbReference type="EMBL" id="PJJ42599.1"/>
    </source>
</evidence>
<protein>
    <recommendedName>
        <fullName evidence="4">Methyltransferase</fullName>
        <ecNumber evidence="4">2.1.1.-</ecNumber>
    </recommendedName>
</protein>
<dbReference type="EMBL" id="PGEX01000001">
    <property type="protein sequence ID" value="PJJ42599.1"/>
    <property type="molecule type" value="Genomic_DNA"/>
</dbReference>
<dbReference type="EC" id="2.1.1.-" evidence="4"/>
<dbReference type="Proteomes" id="UP000231134">
    <property type="component" value="Unassembled WGS sequence"/>
</dbReference>
<dbReference type="InterPro" id="IPR002941">
    <property type="entry name" value="DNA_methylase_N4/N6"/>
</dbReference>
<dbReference type="InterPro" id="IPR029063">
    <property type="entry name" value="SAM-dependent_MTases_sf"/>
</dbReference>
<evidence type="ECO:0000259" key="5">
    <source>
        <dbReference type="Pfam" id="PF01555"/>
    </source>
</evidence>
<name>A0A2M9AA64_9BACT</name>
<proteinExistence type="inferred from homology"/>
<dbReference type="Gene3D" id="3.40.50.150">
    <property type="entry name" value="Vaccinia Virus protein VP39"/>
    <property type="match status" value="1"/>
</dbReference>
<feature type="domain" description="DNA methylase N-4/N-6" evidence="5">
    <location>
        <begin position="67"/>
        <end position="285"/>
    </location>
</feature>
<accession>A0A2M9AA64</accession>